<evidence type="ECO:0000313" key="9">
    <source>
        <dbReference type="Proteomes" id="UP000027456"/>
    </source>
</evidence>
<protein>
    <submittedName>
        <fullName evidence="8">Copia-like polyprotein/retrotransposon</fullName>
    </submittedName>
</protein>
<feature type="compositionally biased region" description="Low complexity" evidence="6">
    <location>
        <begin position="274"/>
        <end position="309"/>
    </location>
</feature>
<evidence type="ECO:0000256" key="1">
    <source>
        <dbReference type="ARBA" id="ARBA00022578"/>
    </source>
</evidence>
<dbReference type="Pfam" id="PF25597">
    <property type="entry name" value="SH3_retrovirus"/>
    <property type="match status" value="1"/>
</dbReference>
<feature type="compositionally biased region" description="Basic and acidic residues" evidence="6">
    <location>
        <begin position="930"/>
        <end position="941"/>
    </location>
</feature>
<keyword evidence="3" id="KW-0694">RNA-binding</keyword>
<dbReference type="GO" id="GO:0008233">
    <property type="term" value="F:peptidase activity"/>
    <property type="evidence" value="ECO:0007669"/>
    <property type="project" value="UniProtKB-KW"/>
</dbReference>
<evidence type="ECO:0000256" key="3">
    <source>
        <dbReference type="ARBA" id="ARBA00022884"/>
    </source>
</evidence>
<dbReference type="InterPro" id="IPR039537">
    <property type="entry name" value="Retrotran_Ty1/copia-like"/>
</dbReference>
<keyword evidence="2" id="KW-0378">Hydrolase</keyword>
<dbReference type="Pfam" id="PF22936">
    <property type="entry name" value="Pol_BBD"/>
    <property type="match status" value="1"/>
</dbReference>
<dbReference type="GO" id="GO:0032196">
    <property type="term" value="P:transposition"/>
    <property type="evidence" value="ECO:0007669"/>
    <property type="project" value="UniProtKB-KW"/>
</dbReference>
<dbReference type="PROSITE" id="PS50994">
    <property type="entry name" value="INTEGRASE"/>
    <property type="match status" value="1"/>
</dbReference>
<evidence type="ECO:0000256" key="2">
    <source>
        <dbReference type="ARBA" id="ARBA00022670"/>
    </source>
</evidence>
<dbReference type="GO" id="GO:0006508">
    <property type="term" value="P:proteolysis"/>
    <property type="evidence" value="ECO:0007669"/>
    <property type="project" value="UniProtKB-KW"/>
</dbReference>
<dbReference type="GO" id="GO:0005634">
    <property type="term" value="C:nucleus"/>
    <property type="evidence" value="ECO:0007669"/>
    <property type="project" value="UniProtKB-ARBA"/>
</dbReference>
<comment type="catalytic activity">
    <reaction evidence="5">
        <text>DNA(n) + a 2'-deoxyribonucleoside 5'-triphosphate = DNA(n+1) + diphosphate</text>
        <dbReference type="Rhea" id="RHEA:22508"/>
        <dbReference type="Rhea" id="RHEA-COMP:17339"/>
        <dbReference type="Rhea" id="RHEA-COMP:17340"/>
        <dbReference type="ChEBI" id="CHEBI:33019"/>
        <dbReference type="ChEBI" id="CHEBI:61560"/>
        <dbReference type="ChEBI" id="CHEBI:173112"/>
        <dbReference type="EC" id="2.7.7.7"/>
    </reaction>
</comment>
<dbReference type="AlphaFoldDB" id="A0A074RJ34"/>
<keyword evidence="1" id="KW-0815">Transposition</keyword>
<feature type="region of interest" description="Disordered" evidence="6">
    <location>
        <begin position="877"/>
        <end position="983"/>
    </location>
</feature>
<feature type="region of interest" description="Disordered" evidence="6">
    <location>
        <begin position="842"/>
        <end position="865"/>
    </location>
</feature>
<gene>
    <name evidence="8" type="ORF">V565_280190</name>
</gene>
<dbReference type="OrthoDB" id="2940591at2759"/>
<dbReference type="HOGENOM" id="CLU_276666_0_0_1"/>
<dbReference type="PANTHER" id="PTHR42648:SF18">
    <property type="entry name" value="RETROTRANSPOSON, UNCLASSIFIED-LIKE PROTEIN"/>
    <property type="match status" value="1"/>
</dbReference>
<comment type="catalytic activity">
    <reaction evidence="4">
        <text>DNA(n) + a 2'-deoxyribonucleoside 5'-triphosphate = DNA(n+1) + diphosphate</text>
        <dbReference type="Rhea" id="RHEA:22508"/>
        <dbReference type="Rhea" id="RHEA-COMP:17339"/>
        <dbReference type="Rhea" id="RHEA-COMP:17340"/>
        <dbReference type="ChEBI" id="CHEBI:33019"/>
        <dbReference type="ChEBI" id="CHEBI:61560"/>
        <dbReference type="ChEBI" id="CHEBI:173112"/>
        <dbReference type="EC" id="2.7.7.49"/>
    </reaction>
</comment>
<comment type="caution">
    <text evidence="8">The sequence shown here is derived from an EMBL/GenBank/DDBJ whole genome shotgun (WGS) entry which is preliminary data.</text>
</comment>
<sequence>MATPAPSGNTNTIIIADRNYSIAKLQGQEDFQIWKIHMEDMFQDVEVLDIVDGTTARPSGTTDAALWDKKNKAALGALRRRVDTGPMTHVALCTTVSDAWSILKNQYQSLGVAAMIMLRNKFTSLRMSEGDDLETFIKELRKVFNELNIALLAESSDPFKELEFVRQLLASLPESWQILVSVIPQRPETGDTNGTKLSIDIQSRLLAEYHRRKSLAPERAFYARNRFVPGTSRGRISNNPSARIEIICHNCQTPGHKRPDCRKPGGGAYKGTNRRNNASRGRGNDRCNNGSRNNANNSSGNGNNRSNNNQKGNEHANYVAAQQFTFSFRFADTPVPSQSHELLSELYEPSPPILEAPLGVQKYYSDRMEHFSFSIQSLAQYSIAFNDAWIIDSGASCHVTNRHEHLRDFVPMSMSIQGVGGVAHISGFGDITLHTYNNAPTISNNRPHYGQPDGCIVLTNVALVEESPVNLLSLSAWTDSYPRHSMIVSRDHITFWDSLDSSSDNQSMFALAQKIGERKEGNSWYLMATTDPGQNHVVNLARTLRDWHIILGHSDPRNILRLRDASLSKGLEIKKTGSSTLDPNFDCIGCVLGKSHVRPFGNTHTDTPRDIGDIIYSDVWGPARTQLLQGNFYYIVFIDAASRFSFIHFMRHKSEAVDRFIAFANFIRTQKGKEIKRIHFDNGKELINKRLREHCDQTGTEITTTAPYSSQQNGPSERKHRSFADSSRSMMHGHSNTRDKPFLWQEAFAYTCLISNNLPHKVRGEWHVPQIEMFGKAIDMSYFQLFGTTCHVLIQQKGHSKIEAKTRKAIFTGMDRNSGGAWRYYAPPDRAIRTSRNVYFPRNLPDPASPDALPPLSTSDEPDSLSADRWVQVFAPSEGEMGSSAASTAHTPAKTEDFTRPEHLPLSTSSSAQGEHSAPLPAPSAPTSTHRTDSSRSEHSHRPSISLSPTPSLEDRSVPGHFPPPRRIPTRRQAAASNQPYQHVKLDDSGQAQALWLEALDALHTVSETHVRDPEDHIPVGYTFTGTNPDHSALPPKVQECFLTVDTTRDDNLPCFHAWIARNYSSIANPSTNDGYHADDNDSPKWTDVLKSNRREEWLAGLGTEFTILERQDVFDDFPRKLVPRGHQILSSGVVTKIKRDADGKEVRLK</sequence>
<dbReference type="GO" id="GO:0015074">
    <property type="term" value="P:DNA integration"/>
    <property type="evidence" value="ECO:0007669"/>
    <property type="project" value="InterPro"/>
</dbReference>
<dbReference type="STRING" id="1423351.A0A074RJ34"/>
<dbReference type="SUPFAM" id="SSF53098">
    <property type="entry name" value="Ribonuclease H-like"/>
    <property type="match status" value="1"/>
</dbReference>
<accession>A0A074RJ34</accession>
<dbReference type="InterPro" id="IPR057670">
    <property type="entry name" value="SH3_retrovirus"/>
</dbReference>
<keyword evidence="9" id="KW-1185">Reference proteome</keyword>
<dbReference type="InterPro" id="IPR001584">
    <property type="entry name" value="Integrase_cat-core"/>
</dbReference>
<feature type="non-terminal residue" evidence="8">
    <location>
        <position position="1150"/>
    </location>
</feature>
<feature type="domain" description="Integrase catalytic" evidence="7">
    <location>
        <begin position="604"/>
        <end position="777"/>
    </location>
</feature>
<feature type="compositionally biased region" description="Polar residues" evidence="6">
    <location>
        <begin position="699"/>
        <end position="715"/>
    </location>
</feature>
<dbReference type="Proteomes" id="UP000027456">
    <property type="component" value="Unassembled WGS sequence"/>
</dbReference>
<dbReference type="GO" id="GO:0003964">
    <property type="term" value="F:RNA-directed DNA polymerase activity"/>
    <property type="evidence" value="ECO:0007669"/>
    <property type="project" value="UniProtKB-EC"/>
</dbReference>
<evidence type="ECO:0000313" key="8">
    <source>
        <dbReference type="EMBL" id="KEP45385.1"/>
    </source>
</evidence>
<name>A0A074RJ34_9AGAM</name>
<dbReference type="GO" id="GO:0003723">
    <property type="term" value="F:RNA binding"/>
    <property type="evidence" value="ECO:0007669"/>
    <property type="project" value="UniProtKB-KW"/>
</dbReference>
<dbReference type="Pfam" id="PF00665">
    <property type="entry name" value="rve"/>
    <property type="match status" value="1"/>
</dbReference>
<feature type="compositionally biased region" description="Basic and acidic residues" evidence="6">
    <location>
        <begin position="893"/>
        <end position="903"/>
    </location>
</feature>
<evidence type="ECO:0000259" key="7">
    <source>
        <dbReference type="PROSITE" id="PS50994"/>
    </source>
</evidence>
<feature type="region of interest" description="Disordered" evidence="6">
    <location>
        <begin position="255"/>
        <end position="312"/>
    </location>
</feature>
<organism evidence="8 9">
    <name type="scientific">Rhizoctonia solani 123E</name>
    <dbReference type="NCBI Taxonomy" id="1423351"/>
    <lineage>
        <taxon>Eukaryota</taxon>
        <taxon>Fungi</taxon>
        <taxon>Dikarya</taxon>
        <taxon>Basidiomycota</taxon>
        <taxon>Agaricomycotina</taxon>
        <taxon>Agaricomycetes</taxon>
        <taxon>Cantharellales</taxon>
        <taxon>Ceratobasidiaceae</taxon>
        <taxon>Rhizoctonia</taxon>
    </lineage>
</organism>
<evidence type="ECO:0000256" key="6">
    <source>
        <dbReference type="SAM" id="MobiDB-lite"/>
    </source>
</evidence>
<evidence type="ECO:0000256" key="5">
    <source>
        <dbReference type="ARBA" id="ARBA00049244"/>
    </source>
</evidence>
<dbReference type="InterPro" id="IPR012337">
    <property type="entry name" value="RNaseH-like_sf"/>
</dbReference>
<proteinExistence type="predicted"/>
<dbReference type="Pfam" id="PF14223">
    <property type="entry name" value="Retrotran_gag_2"/>
    <property type="match status" value="1"/>
</dbReference>
<dbReference type="GO" id="GO:0003887">
    <property type="term" value="F:DNA-directed DNA polymerase activity"/>
    <property type="evidence" value="ECO:0007669"/>
    <property type="project" value="UniProtKB-EC"/>
</dbReference>
<feature type="region of interest" description="Disordered" evidence="6">
    <location>
        <begin position="699"/>
        <end position="734"/>
    </location>
</feature>
<dbReference type="PANTHER" id="PTHR42648">
    <property type="entry name" value="TRANSPOSASE, PUTATIVE-RELATED"/>
    <property type="match status" value="1"/>
</dbReference>
<feature type="compositionally biased region" description="Low complexity" evidence="6">
    <location>
        <begin position="845"/>
        <end position="859"/>
    </location>
</feature>
<dbReference type="InterPro" id="IPR054722">
    <property type="entry name" value="PolX-like_BBD"/>
</dbReference>
<dbReference type="EMBL" id="AZST01001874">
    <property type="protein sequence ID" value="KEP45385.1"/>
    <property type="molecule type" value="Genomic_DNA"/>
</dbReference>
<evidence type="ECO:0000256" key="4">
    <source>
        <dbReference type="ARBA" id="ARBA00048173"/>
    </source>
</evidence>
<dbReference type="InterPro" id="IPR036397">
    <property type="entry name" value="RNaseH_sf"/>
</dbReference>
<reference evidence="8 9" key="1">
    <citation type="submission" date="2013-12" db="EMBL/GenBank/DDBJ databases">
        <authorList>
            <person name="Cubeta M."/>
            <person name="Pakala S."/>
            <person name="Fedorova N."/>
            <person name="Thomas E."/>
            <person name="Dean R."/>
            <person name="Jabaji S."/>
            <person name="Neate S."/>
            <person name="Toda T."/>
            <person name="Tavantzis S."/>
            <person name="Vilgalys R."/>
            <person name="Bharathan N."/>
            <person name="Pakala S."/>
            <person name="Losada L.S."/>
            <person name="Zafar N."/>
            <person name="Nierman W."/>
        </authorList>
    </citation>
    <scope>NUCLEOTIDE SEQUENCE [LARGE SCALE GENOMIC DNA]</scope>
    <source>
        <strain evidence="8 9">123E</strain>
    </source>
</reference>
<keyword evidence="2" id="KW-0645">Protease</keyword>
<dbReference type="Gene3D" id="3.30.420.10">
    <property type="entry name" value="Ribonuclease H-like superfamily/Ribonuclease H"/>
    <property type="match status" value="1"/>
</dbReference>